<dbReference type="Proteomes" id="UP000253729">
    <property type="component" value="Unassembled WGS sequence"/>
</dbReference>
<proteinExistence type="predicted"/>
<accession>A0A3F3PXI4</accession>
<dbReference type="AlphaFoldDB" id="A0A3F3PXI4"/>
<evidence type="ECO:0000256" key="2">
    <source>
        <dbReference type="SAM" id="Phobius"/>
    </source>
</evidence>
<reference evidence="3 4" key="1">
    <citation type="submission" date="2018-07" db="EMBL/GenBank/DDBJ databases">
        <title>The genomes of Aspergillus section Nigri reveals drivers in fungal speciation.</title>
        <authorList>
            <consortium name="DOE Joint Genome Institute"/>
            <person name="Vesth T.C."/>
            <person name="Nybo J."/>
            <person name="Theobald S."/>
            <person name="Brandl J."/>
            <person name="Frisvad J.C."/>
            <person name="Nielsen K.F."/>
            <person name="Lyhne E.K."/>
            <person name="Kogle M.E."/>
            <person name="Kuo A."/>
            <person name="Riley R."/>
            <person name="Clum A."/>
            <person name="Nolan M."/>
            <person name="Lipzen A."/>
            <person name="Salamov A."/>
            <person name="Henrissat B."/>
            <person name="Wiebenga A."/>
            <person name="De vries R.P."/>
            <person name="Grigoriev I.V."/>
            <person name="Mortensen U.H."/>
            <person name="Andersen M.R."/>
            <person name="Baker S.E."/>
        </authorList>
    </citation>
    <scope>NUCLEOTIDE SEQUENCE [LARGE SCALE GENOMIC DNA]</scope>
    <source>
        <strain evidence="3 4">CBS 139.54b</strain>
    </source>
</reference>
<sequence>MRTRAGGKGRGREKGRGGKGKGTRSCRKLQPARSSVELSFQPAALDRVRPAHVMLAKDEVLFCFFLDCLFNKTIFFLSFRIFSFFLFCFWSGFLPIHVTNGFLGNGSFFLGSADESGRNQRSKRVAELVCVGFMRSGR</sequence>
<name>A0A3F3PXI4_9EURO</name>
<keyword evidence="2" id="KW-0472">Membrane</keyword>
<keyword evidence="2" id="KW-0812">Transmembrane</keyword>
<dbReference type="GeneID" id="38144467"/>
<evidence type="ECO:0000313" key="4">
    <source>
        <dbReference type="Proteomes" id="UP000253729"/>
    </source>
</evidence>
<evidence type="ECO:0008006" key="5">
    <source>
        <dbReference type="Google" id="ProtNLM"/>
    </source>
</evidence>
<evidence type="ECO:0000256" key="1">
    <source>
        <dbReference type="SAM" id="MobiDB-lite"/>
    </source>
</evidence>
<feature type="transmembrane region" description="Helical" evidence="2">
    <location>
        <begin position="74"/>
        <end position="93"/>
    </location>
</feature>
<dbReference type="EMBL" id="KZ852054">
    <property type="protein sequence ID" value="RDH31557.1"/>
    <property type="molecule type" value="Genomic_DNA"/>
</dbReference>
<protein>
    <recommendedName>
        <fullName evidence="5">Transmembrane protein</fullName>
    </recommendedName>
</protein>
<keyword evidence="2" id="KW-1133">Transmembrane helix</keyword>
<evidence type="ECO:0000313" key="3">
    <source>
        <dbReference type="EMBL" id="RDH31557.1"/>
    </source>
</evidence>
<keyword evidence="4" id="KW-1185">Reference proteome</keyword>
<gene>
    <name evidence="3" type="ORF">BDQ94DRAFT_58601</name>
</gene>
<feature type="compositionally biased region" description="Basic residues" evidence="1">
    <location>
        <begin position="17"/>
        <end position="27"/>
    </location>
</feature>
<feature type="region of interest" description="Disordered" evidence="1">
    <location>
        <begin position="1"/>
        <end position="33"/>
    </location>
</feature>
<organism evidence="3 4">
    <name type="scientific">Aspergillus welwitschiae</name>
    <dbReference type="NCBI Taxonomy" id="1341132"/>
    <lineage>
        <taxon>Eukaryota</taxon>
        <taxon>Fungi</taxon>
        <taxon>Dikarya</taxon>
        <taxon>Ascomycota</taxon>
        <taxon>Pezizomycotina</taxon>
        <taxon>Eurotiomycetes</taxon>
        <taxon>Eurotiomycetidae</taxon>
        <taxon>Eurotiales</taxon>
        <taxon>Aspergillaceae</taxon>
        <taxon>Aspergillus</taxon>
        <taxon>Aspergillus subgen. Circumdati</taxon>
    </lineage>
</organism>
<dbReference type="RefSeq" id="XP_026624579.1">
    <property type="nucleotide sequence ID" value="XM_026776111.1"/>
</dbReference>